<accession>A0AA96VLL7</accession>
<dbReference type="AlphaFoldDB" id="A0AA96VLL7"/>
<evidence type="ECO:0000256" key="2">
    <source>
        <dbReference type="ARBA" id="ARBA00022525"/>
    </source>
</evidence>
<dbReference type="EMBL" id="CP118735">
    <property type="protein sequence ID" value="WNY52042.1"/>
    <property type="molecule type" value="Genomic_DNA"/>
</dbReference>
<evidence type="ECO:0000256" key="3">
    <source>
        <dbReference type="ARBA" id="ARBA00022729"/>
    </source>
</evidence>
<keyword evidence="5" id="KW-0472">Membrane</keyword>
<gene>
    <name evidence="7" type="ORF">PW252_05190</name>
</gene>
<evidence type="ECO:0000256" key="4">
    <source>
        <dbReference type="ARBA" id="ARBA00023088"/>
    </source>
</evidence>
<dbReference type="NCBIfam" id="TIGR01167">
    <property type="entry name" value="LPXTG_anchor"/>
    <property type="match status" value="1"/>
</dbReference>
<dbReference type="RefSeq" id="WP_248050519.1">
    <property type="nucleotide sequence ID" value="NZ_CP118735.1"/>
</dbReference>
<organism evidence="7">
    <name type="scientific">Streptococcus iners</name>
    <dbReference type="NCBI Taxonomy" id="3028084"/>
    <lineage>
        <taxon>Bacteria</taxon>
        <taxon>Bacillati</taxon>
        <taxon>Bacillota</taxon>
        <taxon>Bacilli</taxon>
        <taxon>Lactobacillales</taxon>
        <taxon>Streptococcaceae</taxon>
        <taxon>Streptococcus</taxon>
    </lineage>
</organism>
<evidence type="ECO:0000259" key="6">
    <source>
        <dbReference type="PROSITE" id="PS50847"/>
    </source>
</evidence>
<dbReference type="PROSITE" id="PS50847">
    <property type="entry name" value="GRAM_POS_ANCHORING"/>
    <property type="match status" value="1"/>
</dbReference>
<feature type="domain" description="Gram-positive cocci surface proteins LPxTG" evidence="6">
    <location>
        <begin position="38"/>
        <end position="68"/>
    </location>
</feature>
<sequence>MGLKTENTTVRKVQNSNAVLSKLAEKTVYSHVEGTKTLPSTGQTNSSILQMFGLGLASIGLVVKRKKH</sequence>
<name>A0AA96VLL7_9STRE</name>
<evidence type="ECO:0000313" key="7">
    <source>
        <dbReference type="EMBL" id="WNY52042.1"/>
    </source>
</evidence>
<feature type="transmembrane region" description="Helical" evidence="5">
    <location>
        <begin position="47"/>
        <end position="63"/>
    </location>
</feature>
<evidence type="ECO:0000256" key="1">
    <source>
        <dbReference type="ARBA" id="ARBA00022512"/>
    </source>
</evidence>
<proteinExistence type="predicted"/>
<keyword evidence="2" id="KW-0964">Secreted</keyword>
<keyword evidence="5" id="KW-1133">Transmembrane helix</keyword>
<dbReference type="InterPro" id="IPR019931">
    <property type="entry name" value="LPXTG_anchor"/>
</dbReference>
<evidence type="ECO:0000256" key="5">
    <source>
        <dbReference type="SAM" id="Phobius"/>
    </source>
</evidence>
<reference evidence="7" key="1">
    <citation type="submission" date="2023-02" db="EMBL/GenBank/DDBJ databases">
        <title>Streptococcus sp. Genome Sequencing and Assembly.</title>
        <authorList>
            <person name="Shore S.M."/>
            <person name="Nicholson T.L."/>
        </authorList>
    </citation>
    <scope>NUCLEOTIDE SEQUENCE</scope>
    <source>
        <strain evidence="7">29887</strain>
    </source>
</reference>
<keyword evidence="3" id="KW-0732">Signal</keyword>
<dbReference type="KEGG" id="sins:PW252_05190"/>
<dbReference type="Pfam" id="PF00746">
    <property type="entry name" value="Gram_pos_anchor"/>
    <property type="match status" value="1"/>
</dbReference>
<protein>
    <submittedName>
        <fullName evidence="7">LPXTG cell wall anchor domain-containing protein</fullName>
    </submittedName>
</protein>
<keyword evidence="1" id="KW-0134">Cell wall</keyword>
<keyword evidence="4" id="KW-0572">Peptidoglycan-anchor</keyword>
<keyword evidence="5" id="KW-0812">Transmembrane</keyword>